<gene>
    <name evidence="2" type="ORF">HYH03_011586</name>
</gene>
<accession>A0A836BUV0</accession>
<keyword evidence="3" id="KW-1185">Reference proteome</keyword>
<comment type="caution">
    <text evidence="2">The sequence shown here is derived from an EMBL/GenBank/DDBJ whole genome shotgun (WGS) entry which is preliminary data.</text>
</comment>
<dbReference type="EMBL" id="JAEHOE010000067">
    <property type="protein sequence ID" value="KAG2489956.1"/>
    <property type="molecule type" value="Genomic_DNA"/>
</dbReference>
<organism evidence="2 3">
    <name type="scientific">Edaphochlamys debaryana</name>
    <dbReference type="NCBI Taxonomy" id="47281"/>
    <lineage>
        <taxon>Eukaryota</taxon>
        <taxon>Viridiplantae</taxon>
        <taxon>Chlorophyta</taxon>
        <taxon>core chlorophytes</taxon>
        <taxon>Chlorophyceae</taxon>
        <taxon>CS clade</taxon>
        <taxon>Chlamydomonadales</taxon>
        <taxon>Chlamydomonadales incertae sedis</taxon>
        <taxon>Edaphochlamys</taxon>
    </lineage>
</organism>
<proteinExistence type="predicted"/>
<evidence type="ECO:0000313" key="3">
    <source>
        <dbReference type="Proteomes" id="UP000612055"/>
    </source>
</evidence>
<evidence type="ECO:0000313" key="2">
    <source>
        <dbReference type="EMBL" id="KAG2489956.1"/>
    </source>
</evidence>
<evidence type="ECO:0000256" key="1">
    <source>
        <dbReference type="SAM" id="MobiDB-lite"/>
    </source>
</evidence>
<feature type="compositionally biased region" description="Basic and acidic residues" evidence="1">
    <location>
        <begin position="1"/>
        <end position="17"/>
    </location>
</feature>
<sequence>MQRTTRSEARPKPEHAQQQKPVPGAVPGASQAGAAEEVSATAQRGADRRSGALPGAGCKGAGPRHGVRPGPAGALVGRIATRPEPPPPRRRAAAGV</sequence>
<name>A0A836BUV0_9CHLO</name>
<reference evidence="2" key="1">
    <citation type="journal article" date="2020" name="bioRxiv">
        <title>Comparative genomics of Chlamydomonas.</title>
        <authorList>
            <person name="Craig R.J."/>
            <person name="Hasan A.R."/>
            <person name="Ness R.W."/>
            <person name="Keightley P.D."/>
        </authorList>
    </citation>
    <scope>NUCLEOTIDE SEQUENCE</scope>
    <source>
        <strain evidence="2">CCAP 11/70</strain>
    </source>
</reference>
<dbReference type="Proteomes" id="UP000612055">
    <property type="component" value="Unassembled WGS sequence"/>
</dbReference>
<dbReference type="AlphaFoldDB" id="A0A836BUV0"/>
<feature type="region of interest" description="Disordered" evidence="1">
    <location>
        <begin position="1"/>
        <end position="96"/>
    </location>
</feature>
<protein>
    <submittedName>
        <fullName evidence="2">Uncharacterized protein</fullName>
    </submittedName>
</protein>